<feature type="transmembrane region" description="Helical" evidence="1">
    <location>
        <begin position="371"/>
        <end position="389"/>
    </location>
</feature>
<reference evidence="3 4" key="1">
    <citation type="submission" date="2019-12" db="EMBL/GenBank/DDBJ databases">
        <title>Genomic-based taxomic classification of the family Erythrobacteraceae.</title>
        <authorList>
            <person name="Xu L."/>
        </authorList>
    </citation>
    <scope>NUCLEOTIDE SEQUENCE [LARGE SCALE GENOMIC DNA]</scope>
    <source>
        <strain evidence="3 4">DSM 17792</strain>
    </source>
</reference>
<comment type="caution">
    <text evidence="3">The sequence shown here is derived from an EMBL/GenBank/DDBJ whole genome shotgun (WGS) entry which is preliminary data.</text>
</comment>
<evidence type="ECO:0000313" key="3">
    <source>
        <dbReference type="EMBL" id="MXO48533.1"/>
    </source>
</evidence>
<evidence type="ECO:0000313" key="4">
    <source>
        <dbReference type="Proteomes" id="UP000448199"/>
    </source>
</evidence>
<feature type="transmembrane region" description="Helical" evidence="1">
    <location>
        <begin position="122"/>
        <end position="153"/>
    </location>
</feature>
<feature type="transmembrane region" description="Helical" evidence="1">
    <location>
        <begin position="396"/>
        <end position="415"/>
    </location>
</feature>
<feature type="transmembrane region" description="Helical" evidence="1">
    <location>
        <begin position="30"/>
        <end position="52"/>
    </location>
</feature>
<dbReference type="AlphaFoldDB" id="A0A844XTR5"/>
<keyword evidence="1" id="KW-0812">Transmembrane</keyword>
<feature type="transmembrane region" description="Helical" evidence="1">
    <location>
        <begin position="72"/>
        <end position="101"/>
    </location>
</feature>
<keyword evidence="1" id="KW-1133">Transmembrane helix</keyword>
<dbReference type="EMBL" id="WTYC01000004">
    <property type="protein sequence ID" value="MXO48533.1"/>
    <property type="molecule type" value="Genomic_DNA"/>
</dbReference>
<dbReference type="InterPro" id="IPR052529">
    <property type="entry name" value="Bact_Transport_Assoc"/>
</dbReference>
<protein>
    <submittedName>
        <fullName evidence="3">DUF418 domain-containing protein</fullName>
    </submittedName>
</protein>
<keyword evidence="4" id="KW-1185">Reference proteome</keyword>
<feature type="transmembrane region" description="Helical" evidence="1">
    <location>
        <begin position="289"/>
        <end position="307"/>
    </location>
</feature>
<evidence type="ECO:0000256" key="1">
    <source>
        <dbReference type="SAM" id="Phobius"/>
    </source>
</evidence>
<evidence type="ECO:0000259" key="2">
    <source>
        <dbReference type="Pfam" id="PF04235"/>
    </source>
</evidence>
<keyword evidence="1" id="KW-0472">Membrane</keyword>
<gene>
    <name evidence="3" type="ORF">GRI69_09710</name>
</gene>
<dbReference type="PANTHER" id="PTHR30590">
    <property type="entry name" value="INNER MEMBRANE PROTEIN"/>
    <property type="match status" value="1"/>
</dbReference>
<name>A0A844XTR5_9SPHN</name>
<feature type="transmembrane region" description="Helical" evidence="1">
    <location>
        <begin position="260"/>
        <end position="283"/>
    </location>
</feature>
<feature type="transmembrane region" description="Helical" evidence="1">
    <location>
        <begin position="159"/>
        <end position="180"/>
    </location>
</feature>
<feature type="domain" description="DUF418" evidence="2">
    <location>
        <begin position="276"/>
        <end position="433"/>
    </location>
</feature>
<dbReference type="RefSeq" id="WP_160728082.1">
    <property type="nucleotide sequence ID" value="NZ_WTYC01000004.1"/>
</dbReference>
<dbReference type="InterPro" id="IPR007349">
    <property type="entry name" value="DUF418"/>
</dbReference>
<dbReference type="Proteomes" id="UP000448199">
    <property type="component" value="Unassembled WGS sequence"/>
</dbReference>
<proteinExistence type="predicted"/>
<accession>A0A844XTR5</accession>
<dbReference type="OrthoDB" id="9807744at2"/>
<feature type="transmembrane region" description="Helical" evidence="1">
    <location>
        <begin position="341"/>
        <end position="359"/>
    </location>
</feature>
<organism evidence="3 4">
    <name type="scientific">Qipengyuania vulgaris</name>
    <dbReference type="NCBI Taxonomy" id="291985"/>
    <lineage>
        <taxon>Bacteria</taxon>
        <taxon>Pseudomonadati</taxon>
        <taxon>Pseudomonadota</taxon>
        <taxon>Alphaproteobacteria</taxon>
        <taxon>Sphingomonadales</taxon>
        <taxon>Erythrobacteraceae</taxon>
        <taxon>Qipengyuania</taxon>
    </lineage>
</organism>
<dbReference type="Pfam" id="PF04235">
    <property type="entry name" value="DUF418"/>
    <property type="match status" value="1"/>
</dbReference>
<sequence length="446" mass="49551">MATAAHDAGAVAIAQSTPDQPSARPTKDRIVAIDFVRGAALFGILLMNITSFGLPHAYSNPVNAGGAEGLNLLSWMIIQIGFEGTQRGLFSILFGAGIILFTSRLEAKGRKDVADIYTRRNLWLAGFGLVNGFIFLWSGDILFYYGLIALIVFPFRTLAAKWLFLIAAGVLAFGAAWNYFDTAALHEKHAAYEFVEMEGSTSTSEQVEMAEAWESEVDSFEYTAEEQQEYVEARTASYASAFEQVSEQTRKAQSWAFYRYIFFDVYSMMLIGLAMFKLGVFTLQRPARFYFALVVVGYGIGLTVNTLETRWIIDNGFSLLAFSQAEVTYDLGRLATTAGHLGLLLLIARSGAFALLQHALACVGRMAFTNYLTHSVVCAIFFVGLGYYGQLERHQLYSIVFAICAAQLVISPLWLSRFKMGPLEWLWRALTYGEMPKLRRDKVAVA</sequence>
<dbReference type="PANTHER" id="PTHR30590:SF2">
    <property type="entry name" value="INNER MEMBRANE PROTEIN"/>
    <property type="match status" value="1"/>
</dbReference>